<dbReference type="InterPro" id="IPR045090">
    <property type="entry name" value="Pept_M3A_M3B"/>
</dbReference>
<dbReference type="PANTHER" id="PTHR11804:SF84">
    <property type="entry name" value="SACCHAROLYSIN"/>
    <property type="match status" value="1"/>
</dbReference>
<name>A0A6N1X4S4_9BURK</name>
<dbReference type="PANTHER" id="PTHR11804">
    <property type="entry name" value="PROTEASE M3 THIMET OLIGOPEPTIDASE-RELATED"/>
    <property type="match status" value="1"/>
</dbReference>
<keyword evidence="2 9" id="KW-0645">Protease</keyword>
<dbReference type="GO" id="GO:0004222">
    <property type="term" value="F:metalloendopeptidase activity"/>
    <property type="evidence" value="ECO:0007669"/>
    <property type="project" value="UniProtKB-EC"/>
</dbReference>
<gene>
    <name evidence="12" type="ORF">HUK68_09110</name>
</gene>
<organism evidence="12 13">
    <name type="scientific">Comamonas antarctica</name>
    <dbReference type="NCBI Taxonomy" id="2743470"/>
    <lineage>
        <taxon>Bacteria</taxon>
        <taxon>Pseudomonadati</taxon>
        <taxon>Pseudomonadota</taxon>
        <taxon>Betaproteobacteria</taxon>
        <taxon>Burkholderiales</taxon>
        <taxon>Comamonadaceae</taxon>
        <taxon>Comamonas</taxon>
    </lineage>
</organism>
<dbReference type="EC" id="3.4.24.70" evidence="8"/>
<evidence type="ECO:0000256" key="6">
    <source>
        <dbReference type="ARBA" id="ARBA00023049"/>
    </source>
</evidence>
<dbReference type="Pfam" id="PF19310">
    <property type="entry name" value="TOP_N"/>
    <property type="match status" value="1"/>
</dbReference>
<feature type="domain" description="Oligopeptidase A N-terminal" evidence="11">
    <location>
        <begin position="26"/>
        <end position="145"/>
    </location>
</feature>
<evidence type="ECO:0000256" key="7">
    <source>
        <dbReference type="ARBA" id="ARBA00024603"/>
    </source>
</evidence>
<dbReference type="SUPFAM" id="SSF55486">
    <property type="entry name" value="Metalloproteases ('zincins'), catalytic domain"/>
    <property type="match status" value="1"/>
</dbReference>
<dbReference type="Gene3D" id="1.10.1370.10">
    <property type="entry name" value="Neurolysin, domain 3"/>
    <property type="match status" value="1"/>
</dbReference>
<evidence type="ECO:0000256" key="3">
    <source>
        <dbReference type="ARBA" id="ARBA00022723"/>
    </source>
</evidence>
<comment type="cofactor">
    <cofactor evidence="9">
        <name>Zn(2+)</name>
        <dbReference type="ChEBI" id="CHEBI:29105"/>
    </cofactor>
    <text evidence="9">Binds 1 zinc ion.</text>
</comment>
<dbReference type="GO" id="GO:0005829">
    <property type="term" value="C:cytosol"/>
    <property type="evidence" value="ECO:0007669"/>
    <property type="project" value="UniProtKB-ARBA"/>
</dbReference>
<dbReference type="InterPro" id="IPR034005">
    <property type="entry name" value="M3A_DCP"/>
</dbReference>
<sequence>MSNPLLETTDLPLFDRIQPEHVQPAINQLMEQASQALETVTAADFPARWESIAGVLDVATEKFSSAWGAVSHLNSVADTPEMRAAYNEMLPKVTEFWTRLGADERLYAKYKAIDPATLNPEQRRAWDNAIRNFVLSGAELQGEAKARFAQIQERSAELSQKFSENALDATDAFAYYATLDELDGVPADVQQAARAAAEAEGRDGYKLTLKMPCYLPVMQFARRSQLRETLYKAYVTRASDQALGEALKFDNSANIREILALRQEESELLGYANFGELSLVTKMAKSPAEVIAFLRDLARRARPYAEKDVADLRAFAKEELGLADPQPWDWSYVAEKLKEARYAFSEQEVKQYFPAPKVLAGLFKIVEDLFEVSIRRDVAAVWNPAVEFYRIERATASGPQLVGQFYLDQPARKGKRGGAWMDDVRARWLRPDNARLQTPVAHLVCNFADGVDGKPALLTHDDVITLFHETGHGLHHLLTQVNERDVSGISGVEWDAVELPSQFMENFCWEWNVLEHMTAHVDTGEPLPRALYDKMIAAKNFQSGMATLRQIEFSLFDMLLHTSAPPEDIMPLLSQVRAEVAVLPAPVYSRTAHTFSHIFAGGYAAGYYSYKWAEVLSADAYAAFEETARPDGSNAPETGRRYRAAILEAGGSRSAMDSFKAFRGREPSLDALLRHQGMADPVAA</sequence>
<dbReference type="GO" id="GO:0006518">
    <property type="term" value="P:peptide metabolic process"/>
    <property type="evidence" value="ECO:0007669"/>
    <property type="project" value="TreeGrafter"/>
</dbReference>
<keyword evidence="6 9" id="KW-0482">Metalloprotease</keyword>
<reference evidence="12 13" key="1">
    <citation type="submission" date="2020-06" db="EMBL/GenBank/DDBJ databases">
        <title>Acidovorax antarctica sp. nov., isolated from Corinth ice sheet soil, Antarctic Fields Peninsula.</title>
        <authorList>
            <person name="Xu Q."/>
            <person name="Peng F."/>
        </authorList>
    </citation>
    <scope>NUCLEOTIDE SEQUENCE [LARGE SCALE GENOMIC DNA]</scope>
    <source>
        <strain evidence="12 13">16-35-5</strain>
    </source>
</reference>
<dbReference type="EMBL" id="CP054840">
    <property type="protein sequence ID" value="QKV53032.1"/>
    <property type="molecule type" value="Genomic_DNA"/>
</dbReference>
<accession>A0A6N1X4S4</accession>
<dbReference type="GO" id="GO:0006508">
    <property type="term" value="P:proteolysis"/>
    <property type="evidence" value="ECO:0007669"/>
    <property type="project" value="UniProtKB-KW"/>
</dbReference>
<keyword evidence="4 9" id="KW-0378">Hydrolase</keyword>
<dbReference type="GO" id="GO:0046872">
    <property type="term" value="F:metal ion binding"/>
    <property type="evidence" value="ECO:0007669"/>
    <property type="project" value="UniProtKB-UniRule"/>
</dbReference>
<keyword evidence="13" id="KW-1185">Reference proteome</keyword>
<protein>
    <recommendedName>
        <fullName evidence="8">oligopeptidase A</fullName>
        <ecNumber evidence="8">3.4.24.70</ecNumber>
    </recommendedName>
</protein>
<dbReference type="InterPro" id="IPR001567">
    <property type="entry name" value="Pept_M3A_M3B_dom"/>
</dbReference>
<comment type="catalytic activity">
    <reaction evidence="7">
        <text>Hydrolysis of oligopeptides, with broad specificity. Gly or Ala commonly occur as P1 or P1' residues, but more distant residues are also important, as is shown by the fact that Z-Gly-Pro-Gly-|-Gly-Pro-Ala is cleaved, but not Z-(Gly)(5).</text>
        <dbReference type="EC" id="3.4.24.70"/>
    </reaction>
</comment>
<evidence type="ECO:0000256" key="1">
    <source>
        <dbReference type="ARBA" id="ARBA00006040"/>
    </source>
</evidence>
<dbReference type="InterPro" id="IPR045666">
    <property type="entry name" value="OpdA_N"/>
</dbReference>
<proteinExistence type="inferred from homology"/>
<dbReference type="Proteomes" id="UP000509579">
    <property type="component" value="Chromosome"/>
</dbReference>
<dbReference type="Pfam" id="PF01432">
    <property type="entry name" value="Peptidase_M3"/>
    <property type="match status" value="1"/>
</dbReference>
<dbReference type="FunFam" id="3.40.390.10:FF:000009">
    <property type="entry name" value="Oligopeptidase A"/>
    <property type="match status" value="1"/>
</dbReference>
<evidence type="ECO:0000259" key="11">
    <source>
        <dbReference type="Pfam" id="PF19310"/>
    </source>
</evidence>
<dbReference type="RefSeq" id="WP_175503909.1">
    <property type="nucleotide sequence ID" value="NZ_CAURQT010000029.1"/>
</dbReference>
<evidence type="ECO:0000256" key="9">
    <source>
        <dbReference type="RuleBase" id="RU003435"/>
    </source>
</evidence>
<comment type="similarity">
    <text evidence="1 9">Belongs to the peptidase M3 family.</text>
</comment>
<dbReference type="AlphaFoldDB" id="A0A6N1X4S4"/>
<evidence type="ECO:0000313" key="12">
    <source>
        <dbReference type="EMBL" id="QKV53032.1"/>
    </source>
</evidence>
<evidence type="ECO:0000256" key="8">
    <source>
        <dbReference type="ARBA" id="ARBA00026100"/>
    </source>
</evidence>
<evidence type="ECO:0000313" key="13">
    <source>
        <dbReference type="Proteomes" id="UP000509579"/>
    </source>
</evidence>
<dbReference type="Gene3D" id="1.10.1370.40">
    <property type="match status" value="1"/>
</dbReference>
<dbReference type="CDD" id="cd06456">
    <property type="entry name" value="M3A_DCP"/>
    <property type="match status" value="1"/>
</dbReference>
<dbReference type="InterPro" id="IPR024077">
    <property type="entry name" value="Neurolysin/TOP_dom2"/>
</dbReference>
<keyword evidence="5 9" id="KW-0862">Zinc</keyword>
<keyword evidence="3 9" id="KW-0479">Metal-binding</keyword>
<evidence type="ECO:0000256" key="4">
    <source>
        <dbReference type="ARBA" id="ARBA00022801"/>
    </source>
</evidence>
<evidence type="ECO:0000256" key="5">
    <source>
        <dbReference type="ARBA" id="ARBA00022833"/>
    </source>
</evidence>
<dbReference type="InterPro" id="IPR024079">
    <property type="entry name" value="MetalloPept_cat_dom_sf"/>
</dbReference>
<evidence type="ECO:0000259" key="10">
    <source>
        <dbReference type="Pfam" id="PF01432"/>
    </source>
</evidence>
<dbReference type="KEGG" id="aant:HUK68_09110"/>
<evidence type="ECO:0000256" key="2">
    <source>
        <dbReference type="ARBA" id="ARBA00022670"/>
    </source>
</evidence>
<feature type="domain" description="Peptidase M3A/M3B catalytic" evidence="10">
    <location>
        <begin position="218"/>
        <end position="677"/>
    </location>
</feature>
<dbReference type="Gene3D" id="3.40.390.10">
    <property type="entry name" value="Collagenase (Catalytic Domain)"/>
    <property type="match status" value="1"/>
</dbReference>